<evidence type="ECO:0000313" key="3">
    <source>
        <dbReference type="Proteomes" id="UP000283509"/>
    </source>
</evidence>
<reference evidence="2 3" key="2">
    <citation type="submission" date="2019-01" db="EMBL/GenBank/DDBJ databases">
        <title>The decoding of complex shrimp genome reveals the adaptation for benthos swimmer, frequently molting mechanism and breeding impact on genome.</title>
        <authorList>
            <person name="Sun Y."/>
            <person name="Gao Y."/>
            <person name="Yu Y."/>
        </authorList>
    </citation>
    <scope>NUCLEOTIDE SEQUENCE [LARGE SCALE GENOMIC DNA]</scope>
    <source>
        <tissue evidence="2">Muscle</tissue>
    </source>
</reference>
<sequence length="425" mass="47687">MGEEEPAADAPGKGRRAAVGVEGAWPVLFRTMGVLGFVLPQRHRSGLYRIAWIRVIPMLIVVAVMLWYLCTYRVTYTNNSYDVYVDLFPAVTCMIVLGCNFALAIRKRRETCGLLKGLDGALKPSPVWMSIAFSALFIIDIAMFNFVNYVFYAGTYSSLVECVIYTLIYPAFPLLLDLHVMHLIRALNQVYAATLSRVPDQGNSRLGTRYPYAEAEDSECSKCPSGSVFVVQEGQQISQVNVPAILEECNRVLYLVNLHNQSIFLNLLSVVSVSHSYQPRRSLLPDLLLVFSSWTLVRCGALLAKLLDTSYYMTLFFGSWEKFAGSLLYFVNEVGSFFSLCRQADLLKENHGKLEDAILTLQQRPSTSTEDRFRLLSLFMYLKSHPAHISIGSVGVLGSDVLVIMMNVALTFTAIVYQYRPMSTE</sequence>
<accession>A0A3R7MYN5</accession>
<feature type="transmembrane region" description="Helical" evidence="1">
    <location>
        <begin position="389"/>
        <end position="417"/>
    </location>
</feature>
<name>A0A3R7MYN5_PENVA</name>
<feature type="transmembrane region" description="Helical" evidence="1">
    <location>
        <begin position="51"/>
        <end position="75"/>
    </location>
</feature>
<keyword evidence="1" id="KW-1133">Transmembrane helix</keyword>
<evidence type="ECO:0008006" key="4">
    <source>
        <dbReference type="Google" id="ProtNLM"/>
    </source>
</evidence>
<gene>
    <name evidence="2" type="ORF">C7M84_008749</name>
</gene>
<dbReference type="AlphaFoldDB" id="A0A3R7MYN5"/>
<organism evidence="2 3">
    <name type="scientific">Penaeus vannamei</name>
    <name type="common">Whiteleg shrimp</name>
    <name type="synonym">Litopenaeus vannamei</name>
    <dbReference type="NCBI Taxonomy" id="6689"/>
    <lineage>
        <taxon>Eukaryota</taxon>
        <taxon>Metazoa</taxon>
        <taxon>Ecdysozoa</taxon>
        <taxon>Arthropoda</taxon>
        <taxon>Crustacea</taxon>
        <taxon>Multicrustacea</taxon>
        <taxon>Malacostraca</taxon>
        <taxon>Eumalacostraca</taxon>
        <taxon>Eucarida</taxon>
        <taxon>Decapoda</taxon>
        <taxon>Dendrobranchiata</taxon>
        <taxon>Penaeoidea</taxon>
        <taxon>Penaeidae</taxon>
        <taxon>Penaeus</taxon>
    </lineage>
</organism>
<dbReference type="EMBL" id="QCYY01002102">
    <property type="protein sequence ID" value="ROT72849.1"/>
    <property type="molecule type" value="Genomic_DNA"/>
</dbReference>
<evidence type="ECO:0000313" key="2">
    <source>
        <dbReference type="EMBL" id="ROT72849.1"/>
    </source>
</evidence>
<reference evidence="2 3" key="1">
    <citation type="submission" date="2018-04" db="EMBL/GenBank/DDBJ databases">
        <authorList>
            <person name="Zhang X."/>
            <person name="Yuan J."/>
            <person name="Li F."/>
            <person name="Xiang J."/>
        </authorList>
    </citation>
    <scope>NUCLEOTIDE SEQUENCE [LARGE SCALE GENOMIC DNA]</scope>
    <source>
        <tissue evidence="2">Muscle</tissue>
    </source>
</reference>
<dbReference type="Proteomes" id="UP000283509">
    <property type="component" value="Unassembled WGS sequence"/>
</dbReference>
<keyword evidence="3" id="KW-1185">Reference proteome</keyword>
<keyword evidence="1" id="KW-0472">Membrane</keyword>
<feature type="transmembrane region" description="Helical" evidence="1">
    <location>
        <begin position="153"/>
        <end position="176"/>
    </location>
</feature>
<feature type="transmembrane region" description="Helical" evidence="1">
    <location>
        <begin position="87"/>
        <end position="105"/>
    </location>
</feature>
<evidence type="ECO:0000256" key="1">
    <source>
        <dbReference type="SAM" id="Phobius"/>
    </source>
</evidence>
<proteinExistence type="predicted"/>
<feature type="transmembrane region" description="Helical" evidence="1">
    <location>
        <begin position="126"/>
        <end position="147"/>
    </location>
</feature>
<keyword evidence="1" id="KW-0812">Transmembrane</keyword>
<protein>
    <recommendedName>
        <fullName evidence="4">Gustatory receptor</fullName>
    </recommendedName>
</protein>
<comment type="caution">
    <text evidence="2">The sequence shown here is derived from an EMBL/GenBank/DDBJ whole genome shotgun (WGS) entry which is preliminary data.</text>
</comment>